<dbReference type="InterPro" id="IPR006827">
    <property type="entry name" value="Lant_deHydtase_N"/>
</dbReference>
<evidence type="ECO:0000313" key="4">
    <source>
        <dbReference type="Proteomes" id="UP000598146"/>
    </source>
</evidence>
<evidence type="ECO:0000256" key="1">
    <source>
        <dbReference type="SAM" id="MobiDB-lite"/>
    </source>
</evidence>
<dbReference type="RefSeq" id="WP_196417803.1">
    <property type="nucleotide sequence ID" value="NZ_JADQTO010000018.1"/>
</dbReference>
<evidence type="ECO:0000313" key="3">
    <source>
        <dbReference type="EMBL" id="MBG0566018.1"/>
    </source>
</evidence>
<protein>
    <submittedName>
        <fullName evidence="3">Lantibiotic dehydratase</fullName>
    </submittedName>
</protein>
<dbReference type="Pfam" id="PF04738">
    <property type="entry name" value="Lant_dehydr_N"/>
    <property type="match status" value="1"/>
</dbReference>
<dbReference type="AlphaFoldDB" id="A0A931CF21"/>
<dbReference type="EMBL" id="JADQTO010000018">
    <property type="protein sequence ID" value="MBG0566018.1"/>
    <property type="molecule type" value="Genomic_DNA"/>
</dbReference>
<name>A0A931CF21_9ACTN</name>
<proteinExistence type="predicted"/>
<keyword evidence="4" id="KW-1185">Reference proteome</keyword>
<feature type="compositionally biased region" description="Basic and acidic residues" evidence="1">
    <location>
        <begin position="813"/>
        <end position="829"/>
    </location>
</feature>
<comment type="caution">
    <text evidence="3">The sequence shown here is derived from an EMBL/GenBank/DDBJ whole genome shotgun (WGS) entry which is preliminary data.</text>
</comment>
<reference evidence="3" key="1">
    <citation type="submission" date="2020-11" db="EMBL/GenBank/DDBJ databases">
        <title>Isolation and identification of active actinomycetes.</title>
        <authorList>
            <person name="Sun X."/>
        </authorList>
    </citation>
    <scope>NUCLEOTIDE SEQUENCE</scope>
    <source>
        <strain evidence="3">NEAU-A11</strain>
    </source>
</reference>
<accession>A0A931CF21</accession>
<gene>
    <name evidence="3" type="ORF">I4J89_31690</name>
</gene>
<dbReference type="Proteomes" id="UP000598146">
    <property type="component" value="Unassembled WGS sequence"/>
</dbReference>
<organism evidence="3 4">
    <name type="scientific">Actinoplanes aureus</name>
    <dbReference type="NCBI Taxonomy" id="2792083"/>
    <lineage>
        <taxon>Bacteria</taxon>
        <taxon>Bacillati</taxon>
        <taxon>Actinomycetota</taxon>
        <taxon>Actinomycetes</taxon>
        <taxon>Micromonosporales</taxon>
        <taxon>Micromonosporaceae</taxon>
        <taxon>Actinoplanes</taxon>
    </lineage>
</organism>
<feature type="domain" description="Lantibiotic dehydratase N-terminal" evidence="2">
    <location>
        <begin position="145"/>
        <end position="444"/>
    </location>
</feature>
<sequence>MAAGIEILEWAVLRAAGWPIEITDRFAAPEVAEAAGRLLAVERRIAGRRETTLARLHRAVPVVTGNAARRWLLGVRRLVHQGDDPLPETPAGVAADLALVPGLTALIAQERAERAEAAARYADLATAHRAELARQREALAALTAEARFGRALALANPVVARSWARRAEPPVRARDLRLEATVFRYLMRSAGRATPQGAWAGVAALAPAAGAAAEWRMTPATRRYRAHVDLAPFAAAAAHLAWLPRYRQDYPLQINPTLHAAGDAFRYEREHRTDRPEWTDLPANPLFQVLIEVFRDGEPRLATPLIDTLVSASPEPDRLRPVLAEAVRQLLDRDVLRSALRFPPAPADPEAAIREFADRLVEPDRSLWTAVANEVSRCCADLADDFDDHSPEAVAALVARIGGEIGRLGGPPDPPFVHLDMALPVSAAWTPSLRRAVRDAAREVLGFVAAEGLAEEFRSAAAGRLTRAMPAGDGLPLTELFYAYGRQLGDDRSGIEEWVESRATRRRRWIRSPSRTPYLLPASAIDPAPRPGPAGTLLFTVGGSRLVFQFGRPQPALFAARVAALLEDGRGGVITNLRELFRGWARHGTRTVEVIGADPANRNAAVRPRIADLDLCAHSPDCLEFGVRLTGDRAWLSSATGPLMPVYGSAALIGRRDVCSRVLFALAMGHGWEFVSGGFPIDGRDHLPAVLLPGGTVLSPEQWAVDAPTVQRLAAAEGAAQYLEWRREAERLALPGLVWLRRAGSGDHPILLRTDSPLAVSCVFRARHGGVVLTALPGDRRDWPVRDPQGRHYLAELAITWHDGDHGNSTPRGGHDLDPGQRRALPRDR</sequence>
<feature type="region of interest" description="Disordered" evidence="1">
    <location>
        <begin position="804"/>
        <end position="829"/>
    </location>
</feature>
<evidence type="ECO:0000259" key="2">
    <source>
        <dbReference type="Pfam" id="PF04738"/>
    </source>
</evidence>